<dbReference type="Proteomes" id="UP000033140">
    <property type="component" value="Unassembled WGS sequence"/>
</dbReference>
<dbReference type="InterPro" id="IPR023184">
    <property type="entry name" value="Ubol_cytC_Rdtase_hinge_dom"/>
</dbReference>
<gene>
    <name evidence="13" type="ORF">G7K_3094-t1</name>
</gene>
<dbReference type="STRING" id="698492.A0A0E9NGD4"/>
<dbReference type="AlphaFoldDB" id="A0A0E9NGD4"/>
<feature type="compositionally biased region" description="Acidic residues" evidence="11">
    <location>
        <begin position="35"/>
        <end position="63"/>
    </location>
</feature>
<feature type="region of interest" description="Disordered" evidence="11">
    <location>
        <begin position="14"/>
        <end position="63"/>
    </location>
</feature>
<evidence type="ECO:0000256" key="11">
    <source>
        <dbReference type="SAM" id="MobiDB-lite"/>
    </source>
</evidence>
<dbReference type="Pfam" id="PF02320">
    <property type="entry name" value="UCR_hinge"/>
    <property type="match status" value="1"/>
</dbReference>
<evidence type="ECO:0000259" key="12">
    <source>
        <dbReference type="Pfam" id="PF02320"/>
    </source>
</evidence>
<keyword evidence="5" id="KW-0999">Mitochondrion inner membrane</keyword>
<organism evidence="13 14">
    <name type="scientific">Saitoella complicata (strain BCRC 22490 / CBS 7301 / JCM 7358 / NBRC 10748 / NRRL Y-17804)</name>
    <dbReference type="NCBI Taxonomy" id="698492"/>
    <lineage>
        <taxon>Eukaryota</taxon>
        <taxon>Fungi</taxon>
        <taxon>Dikarya</taxon>
        <taxon>Ascomycota</taxon>
        <taxon>Taphrinomycotina</taxon>
        <taxon>Taphrinomycotina incertae sedis</taxon>
        <taxon>Saitoella</taxon>
    </lineage>
</organism>
<dbReference type="OrthoDB" id="405848at2759"/>
<evidence type="ECO:0000256" key="6">
    <source>
        <dbReference type="ARBA" id="ARBA00022982"/>
    </source>
</evidence>
<dbReference type="EMBL" id="BACD03000018">
    <property type="protein sequence ID" value="GAO48932.1"/>
    <property type="molecule type" value="Genomic_DNA"/>
</dbReference>
<evidence type="ECO:0000313" key="13">
    <source>
        <dbReference type="EMBL" id="GAO48932.1"/>
    </source>
</evidence>
<evidence type="ECO:0000256" key="7">
    <source>
        <dbReference type="ARBA" id="ARBA00023128"/>
    </source>
</evidence>
<comment type="subcellular location">
    <subcellularLocation>
        <location evidence="1">Mitochondrion inner membrane</location>
        <topology evidence="1">Peripheral membrane protein</topology>
        <orientation evidence="1">Intermembrane side</orientation>
    </subcellularLocation>
</comment>
<dbReference type="FunFam" id="1.10.287.20:FF:000003">
    <property type="entry name" value="Cytochrome b-c1 complex subunit 6"/>
    <property type="match status" value="1"/>
</dbReference>
<evidence type="ECO:0000256" key="1">
    <source>
        <dbReference type="ARBA" id="ARBA00004137"/>
    </source>
</evidence>
<dbReference type="GO" id="GO:0005743">
    <property type="term" value="C:mitochondrial inner membrane"/>
    <property type="evidence" value="ECO:0007669"/>
    <property type="project" value="UniProtKB-SubCell"/>
</dbReference>
<reference evidence="13 14" key="3">
    <citation type="journal article" date="2015" name="Genome Announc.">
        <title>Draft Genome Sequence of the Archiascomycetous Yeast Saitoella complicata.</title>
        <authorList>
            <person name="Yamauchi K."/>
            <person name="Kondo S."/>
            <person name="Hamamoto M."/>
            <person name="Takahashi Y."/>
            <person name="Ogura Y."/>
            <person name="Hayashi T."/>
            <person name="Nishida H."/>
        </authorList>
    </citation>
    <scope>NUCLEOTIDE SEQUENCE [LARGE SCALE GENOMIC DNA]</scope>
    <source>
        <strain evidence="13 14">NRRL Y-17804</strain>
    </source>
</reference>
<dbReference type="Gene3D" id="1.10.287.20">
    <property type="entry name" value="Ubiquinol-cytochrome C reductase hinge domain"/>
    <property type="match status" value="1"/>
</dbReference>
<keyword evidence="7" id="KW-0496">Mitochondrion</keyword>
<keyword evidence="4" id="KW-0679">Respiratory chain</keyword>
<evidence type="ECO:0000256" key="5">
    <source>
        <dbReference type="ARBA" id="ARBA00022792"/>
    </source>
</evidence>
<evidence type="ECO:0000256" key="8">
    <source>
        <dbReference type="ARBA" id="ARBA00023136"/>
    </source>
</evidence>
<accession>A0A0E9NGD4</accession>
<evidence type="ECO:0000256" key="3">
    <source>
        <dbReference type="ARBA" id="ARBA00022448"/>
    </source>
</evidence>
<comment type="caution">
    <text evidence="13">The sequence shown here is derived from an EMBL/GenBank/DDBJ whole genome shotgun (WGS) entry which is preliminary data.</text>
</comment>
<dbReference type="PANTHER" id="PTHR15336">
    <property type="entry name" value="UBIQUINOL-CYTOCHROME C REDUCTASE COMPLEX 7.8 KDA PROTEIN"/>
    <property type="match status" value="1"/>
</dbReference>
<proteinExistence type="inferred from homology"/>
<sequence>MSSFFADIVSTIFPAAHAEAPVTTEDEHSSAGSSDEPEPEVIEQEEKEEEEEEEEEEEPEDIMPALEEECANSKACEPAKHHFEECVARVTKDIEEHEAQGKKRAHGEDCVEEWFHLAHCVDPCVAPKLWSKLK</sequence>
<name>A0A0E9NGD4_SAICN</name>
<dbReference type="GO" id="GO:0006122">
    <property type="term" value="P:mitochondrial electron transport, ubiquinol to cytochrome c"/>
    <property type="evidence" value="ECO:0007669"/>
    <property type="project" value="InterPro"/>
</dbReference>
<keyword evidence="8" id="KW-0472">Membrane</keyword>
<dbReference type="InterPro" id="IPR003422">
    <property type="entry name" value="Cyt_b-c1_6"/>
</dbReference>
<evidence type="ECO:0000256" key="9">
    <source>
        <dbReference type="ARBA" id="ARBA00044155"/>
    </source>
</evidence>
<dbReference type="InterPro" id="IPR036811">
    <property type="entry name" value="Ubol_cytC_Rdtase_hinge_dom_sf"/>
</dbReference>
<evidence type="ECO:0000313" key="14">
    <source>
        <dbReference type="Proteomes" id="UP000033140"/>
    </source>
</evidence>
<feature type="domain" description="Ubiquinol-cytochrome C reductase hinge" evidence="12">
    <location>
        <begin position="61"/>
        <end position="134"/>
    </location>
</feature>
<dbReference type="SUPFAM" id="SSF81531">
    <property type="entry name" value="Non-heme 11 kDa protein of cytochrome bc1 complex (Ubiquinol-cytochrome c reductase)"/>
    <property type="match status" value="1"/>
</dbReference>
<protein>
    <recommendedName>
        <fullName evidence="9">Cytochrome b-c1 complex subunit 6, mitochondrial</fullName>
    </recommendedName>
    <alternativeName>
        <fullName evidence="10">Complex III subunit 6</fullName>
    </alternativeName>
</protein>
<dbReference type="OMA" id="NEDCVEE"/>
<keyword evidence="3" id="KW-0813">Transport</keyword>
<evidence type="ECO:0000256" key="4">
    <source>
        <dbReference type="ARBA" id="ARBA00022660"/>
    </source>
</evidence>
<dbReference type="RefSeq" id="XP_019024505.1">
    <property type="nucleotide sequence ID" value="XM_019166024.1"/>
</dbReference>
<reference evidence="13 14" key="2">
    <citation type="journal article" date="2014" name="J. Gen. Appl. Microbiol.">
        <title>The early diverging ascomycetous budding yeast Saitoella complicata has three histone deacetylases belonging to the Clr6, Hos2, and Rpd3 lineages.</title>
        <authorList>
            <person name="Nishida H."/>
            <person name="Matsumoto T."/>
            <person name="Kondo S."/>
            <person name="Hamamoto M."/>
            <person name="Yoshikawa H."/>
        </authorList>
    </citation>
    <scope>NUCLEOTIDE SEQUENCE [LARGE SCALE GENOMIC DNA]</scope>
    <source>
        <strain evidence="13 14">NRRL Y-17804</strain>
    </source>
</reference>
<evidence type="ECO:0000256" key="2">
    <source>
        <dbReference type="ARBA" id="ARBA00006498"/>
    </source>
</evidence>
<keyword evidence="14" id="KW-1185">Reference proteome</keyword>
<dbReference type="PANTHER" id="PTHR15336:SF0">
    <property type="entry name" value="CYTOCHROME B-C1 COMPLEX SUBUNIT 6, MITOCHONDRIAL"/>
    <property type="match status" value="1"/>
</dbReference>
<comment type="similarity">
    <text evidence="2">Belongs to the UQCRH/QCR6 family.</text>
</comment>
<keyword evidence="6" id="KW-0249">Electron transport</keyword>
<reference evidence="13 14" key="1">
    <citation type="journal article" date="2011" name="J. Gen. Appl. Microbiol.">
        <title>Draft genome sequencing of the enigmatic yeast Saitoella complicata.</title>
        <authorList>
            <person name="Nishida H."/>
            <person name="Hamamoto M."/>
            <person name="Sugiyama J."/>
        </authorList>
    </citation>
    <scope>NUCLEOTIDE SEQUENCE [LARGE SCALE GENOMIC DNA]</scope>
    <source>
        <strain evidence="13 14">NRRL Y-17804</strain>
    </source>
</reference>
<evidence type="ECO:0000256" key="10">
    <source>
        <dbReference type="ARBA" id="ARBA00044246"/>
    </source>
</evidence>